<dbReference type="PATRIC" id="fig|2340.3.peg.2151"/>
<dbReference type="EMBL" id="JRAA01000003">
    <property type="protein sequence ID" value="KHF24074.1"/>
    <property type="molecule type" value="Genomic_DNA"/>
</dbReference>
<dbReference type="InterPro" id="IPR038414">
    <property type="entry name" value="CcoP_N_sf"/>
</dbReference>
<dbReference type="SUPFAM" id="SSF46626">
    <property type="entry name" value="Cytochrome c"/>
    <property type="match status" value="2"/>
</dbReference>
<feature type="domain" description="Cytochrome c" evidence="23">
    <location>
        <begin position="127"/>
        <end position="210"/>
    </location>
</feature>
<evidence type="ECO:0000256" key="18">
    <source>
        <dbReference type="ARBA" id="ARBA00023136"/>
    </source>
</evidence>
<keyword evidence="6 19" id="KW-0997">Cell inner membrane</keyword>
<dbReference type="RefSeq" id="WP_043118106.1">
    <property type="nucleotide sequence ID" value="NZ_JRAA01000003.1"/>
</dbReference>
<dbReference type="UniPathway" id="UPA00705"/>
<dbReference type="PANTHER" id="PTHR33751">
    <property type="entry name" value="CBB3-TYPE CYTOCHROME C OXIDASE SUBUNIT FIXP"/>
    <property type="match status" value="1"/>
</dbReference>
<feature type="binding site" description="axial binding residue" evidence="20">
    <location>
        <position position="287"/>
    </location>
    <ligand>
        <name>heme c</name>
        <dbReference type="ChEBI" id="CHEBI:61717"/>
        <label>1</label>
    </ligand>
    <ligandPart>
        <name>Fe</name>
        <dbReference type="ChEBI" id="CHEBI:18248"/>
    </ligandPart>
</feature>
<dbReference type="Gene3D" id="6.10.280.130">
    <property type="match status" value="1"/>
</dbReference>
<evidence type="ECO:0000256" key="21">
    <source>
        <dbReference type="PIRSR" id="PIRSR000006-2"/>
    </source>
</evidence>
<evidence type="ECO:0000256" key="1">
    <source>
        <dbReference type="ARBA" id="ARBA00004533"/>
    </source>
</evidence>
<dbReference type="Pfam" id="PF13442">
    <property type="entry name" value="Cytochrome_CBB3"/>
    <property type="match status" value="2"/>
</dbReference>
<comment type="pathway">
    <text evidence="2 19">Energy metabolism; oxidative phosphorylation.</text>
</comment>
<evidence type="ECO:0000256" key="14">
    <source>
        <dbReference type="ARBA" id="ARBA00022989"/>
    </source>
</evidence>
<keyword evidence="13 19" id="KW-0249">Electron transport</keyword>
<dbReference type="NCBIfam" id="TIGR00782">
    <property type="entry name" value="ccoP"/>
    <property type="match status" value="1"/>
</dbReference>
<keyword evidence="11" id="KW-0677">Repeat</keyword>
<evidence type="ECO:0000256" key="4">
    <source>
        <dbReference type="ARBA" id="ARBA00022448"/>
    </source>
</evidence>
<evidence type="ECO:0000256" key="8">
    <source>
        <dbReference type="ARBA" id="ARBA00022660"/>
    </source>
</evidence>
<name>A0A0B0H866_SOVGS</name>
<feature type="binding site" description="axial binding residue" evidence="20">
    <location>
        <position position="237"/>
    </location>
    <ligand>
        <name>heme c</name>
        <dbReference type="ChEBI" id="CHEBI:61717"/>
        <label>2</label>
    </ligand>
    <ligandPart>
        <name>Fe</name>
        <dbReference type="ChEBI" id="CHEBI:18248"/>
    </ligandPart>
</feature>
<feature type="transmembrane region" description="Helical" evidence="22">
    <location>
        <begin position="34"/>
        <end position="52"/>
    </location>
</feature>
<dbReference type="GO" id="GO:0009055">
    <property type="term" value="F:electron transfer activity"/>
    <property type="evidence" value="ECO:0007669"/>
    <property type="project" value="InterPro"/>
</dbReference>
<dbReference type="InterPro" id="IPR008168">
    <property type="entry name" value="Cyt_C_IC"/>
</dbReference>
<feature type="domain" description="Cytochrome c" evidence="23">
    <location>
        <begin position="217"/>
        <end position="310"/>
    </location>
</feature>
<keyword evidence="15 19" id="KW-0560">Oxidoreductase</keyword>
<dbReference type="GO" id="GO:0005506">
    <property type="term" value="F:iron ion binding"/>
    <property type="evidence" value="ECO:0007669"/>
    <property type="project" value="InterPro"/>
</dbReference>
<evidence type="ECO:0000259" key="23">
    <source>
        <dbReference type="PROSITE" id="PS51007"/>
    </source>
</evidence>
<keyword evidence="25" id="KW-1185">Reference proteome</keyword>
<dbReference type="STRING" id="2340.JV46_28000"/>
<evidence type="ECO:0000256" key="11">
    <source>
        <dbReference type="ARBA" id="ARBA00022737"/>
    </source>
</evidence>
<comment type="similarity">
    <text evidence="3 19">Belongs to the CcoP / FixP family.</text>
</comment>
<dbReference type="PRINTS" id="PR00605">
    <property type="entry name" value="CYTCHROMECIC"/>
</dbReference>
<dbReference type="InterPro" id="IPR036909">
    <property type="entry name" value="Cyt_c-like_dom_sf"/>
</dbReference>
<keyword evidence="4 19" id="KW-0813">Transport</keyword>
<dbReference type="Proteomes" id="UP000030856">
    <property type="component" value="Unassembled WGS sequence"/>
</dbReference>
<keyword evidence="8 19" id="KW-0679">Respiratory chain</keyword>
<dbReference type="PANTHER" id="PTHR33751:SF1">
    <property type="entry name" value="CBB3-TYPE CYTOCHROME C OXIDASE SUBUNIT FIXP"/>
    <property type="match status" value="1"/>
</dbReference>
<keyword evidence="18 19" id="KW-0472">Membrane</keyword>
<evidence type="ECO:0000256" key="3">
    <source>
        <dbReference type="ARBA" id="ARBA00006113"/>
    </source>
</evidence>
<keyword evidence="5 19" id="KW-1003">Cell membrane</keyword>
<dbReference type="InterPro" id="IPR050597">
    <property type="entry name" value="Cytochrome_c_Oxidase_Subunit"/>
</dbReference>
<feature type="binding site" description="axial binding residue" evidence="20">
    <location>
        <position position="187"/>
    </location>
    <ligand>
        <name>heme c</name>
        <dbReference type="ChEBI" id="CHEBI:61717"/>
        <label>2</label>
    </ligand>
    <ligandPart>
        <name>Fe</name>
        <dbReference type="ChEBI" id="CHEBI:18248"/>
    </ligandPart>
</feature>
<reference evidence="24 25" key="1">
    <citation type="journal article" date="2014" name="BMC Genomics">
        <title>The genome of the intracellular bacterium of the coastal bivalve, Solemya velum: a blueprint for thriving in and out of symbiosis.</title>
        <authorList>
            <person name="Dmytrenko O."/>
            <person name="Russell S.L."/>
            <person name="Loo W.T."/>
            <person name="Fontanez K.M."/>
            <person name="Liao L."/>
            <person name="Roeselers G."/>
            <person name="Sharma R."/>
            <person name="Stewart F.J."/>
            <person name="Newton I.L."/>
            <person name="Woyke T."/>
            <person name="Wu D."/>
            <person name="Lang J.M."/>
            <person name="Eisen J.A."/>
            <person name="Cavanaugh C.M."/>
        </authorList>
    </citation>
    <scope>NUCLEOTIDE SEQUENCE [LARGE SCALE GENOMIC DNA]</scope>
    <source>
        <strain evidence="24 25">WH</strain>
    </source>
</reference>
<evidence type="ECO:0000313" key="24">
    <source>
        <dbReference type="EMBL" id="KHF24074.1"/>
    </source>
</evidence>
<organism evidence="24 25">
    <name type="scientific">Solemya velum gill symbiont</name>
    <dbReference type="NCBI Taxonomy" id="2340"/>
    <lineage>
        <taxon>Bacteria</taxon>
        <taxon>Pseudomonadati</taxon>
        <taxon>Pseudomonadota</taxon>
        <taxon>Gammaproteobacteria</taxon>
        <taxon>sulfur-oxidizing symbionts</taxon>
    </lineage>
</organism>
<evidence type="ECO:0000256" key="19">
    <source>
        <dbReference type="PIRNR" id="PIRNR000006"/>
    </source>
</evidence>
<dbReference type="GeneID" id="86990609"/>
<keyword evidence="7 19" id="KW-0349">Heme</keyword>
<gene>
    <name evidence="24" type="ORF">JV46_28000</name>
</gene>
<dbReference type="eggNOG" id="COG2010">
    <property type="taxonomic scope" value="Bacteria"/>
</dbReference>
<feature type="binding site" description="covalent" evidence="21">
    <location>
        <position position="140"/>
    </location>
    <ligand>
        <name>heme c</name>
        <dbReference type="ChEBI" id="CHEBI:61717"/>
        <label>1</label>
    </ligand>
</feature>
<evidence type="ECO:0000256" key="6">
    <source>
        <dbReference type="ARBA" id="ARBA00022519"/>
    </source>
</evidence>
<evidence type="ECO:0000256" key="9">
    <source>
        <dbReference type="ARBA" id="ARBA00022692"/>
    </source>
</evidence>
<dbReference type="InterPro" id="IPR009056">
    <property type="entry name" value="Cyt_c-like_dom"/>
</dbReference>
<comment type="subunit">
    <text evidence="19">Component of the cbb3-type cytochrome c oxidase.</text>
</comment>
<dbReference type="GO" id="GO:0005886">
    <property type="term" value="C:plasma membrane"/>
    <property type="evidence" value="ECO:0007669"/>
    <property type="project" value="UniProtKB-SubCell"/>
</dbReference>
<dbReference type="GO" id="GO:1902600">
    <property type="term" value="P:proton transmembrane transport"/>
    <property type="evidence" value="ECO:0007669"/>
    <property type="project" value="UniProtKB-KW"/>
</dbReference>
<keyword evidence="12 19" id="KW-0375">Hydrogen ion transport</keyword>
<dbReference type="Pfam" id="PF14715">
    <property type="entry name" value="FixP_N"/>
    <property type="match status" value="1"/>
</dbReference>
<comment type="cofactor">
    <cofactor evidence="19 21">
        <name>heme c</name>
        <dbReference type="ChEBI" id="CHEBI:61717"/>
    </cofactor>
    <text evidence="19 21">Binds 2 heme C groups per subunit.</text>
</comment>
<evidence type="ECO:0000256" key="12">
    <source>
        <dbReference type="ARBA" id="ARBA00022781"/>
    </source>
</evidence>
<evidence type="ECO:0000256" key="5">
    <source>
        <dbReference type="ARBA" id="ARBA00022475"/>
    </source>
</evidence>
<evidence type="ECO:0000256" key="7">
    <source>
        <dbReference type="ARBA" id="ARBA00022617"/>
    </source>
</evidence>
<feature type="binding site" description="covalent" evidence="21">
    <location>
        <position position="143"/>
    </location>
    <ligand>
        <name>heme c</name>
        <dbReference type="ChEBI" id="CHEBI:61717"/>
        <label>1</label>
    </ligand>
</feature>
<evidence type="ECO:0000256" key="17">
    <source>
        <dbReference type="ARBA" id="ARBA00023065"/>
    </source>
</evidence>
<dbReference type="GO" id="GO:0020037">
    <property type="term" value="F:heme binding"/>
    <property type="evidence" value="ECO:0007669"/>
    <property type="project" value="InterPro"/>
</dbReference>
<keyword evidence="16 19" id="KW-0408">Iron</keyword>
<evidence type="ECO:0000256" key="20">
    <source>
        <dbReference type="PIRSR" id="PIRSR000006-1"/>
    </source>
</evidence>
<dbReference type="InterPro" id="IPR004678">
    <property type="entry name" value="Cyt_c_oxidase_cbb3_su3"/>
</dbReference>
<dbReference type="Gene3D" id="1.10.760.10">
    <property type="entry name" value="Cytochrome c-like domain"/>
    <property type="match status" value="2"/>
</dbReference>
<comment type="function">
    <text evidence="19">C-type cytochrome. Part of the cbb3-type cytochrome c oxidase complex.</text>
</comment>
<evidence type="ECO:0000256" key="15">
    <source>
        <dbReference type="ARBA" id="ARBA00023002"/>
    </source>
</evidence>
<dbReference type="AlphaFoldDB" id="A0A0B0H866"/>
<dbReference type="PIRSF" id="PIRSF000006">
    <property type="entry name" value="Cbb3-Cox_fixP"/>
    <property type="match status" value="1"/>
</dbReference>
<keyword evidence="17 19" id="KW-0406">Ion transport</keyword>
<dbReference type="InterPro" id="IPR032858">
    <property type="entry name" value="CcoP_N"/>
</dbReference>
<comment type="caution">
    <text evidence="24">The sequence shown here is derived from an EMBL/GenBank/DDBJ whole genome shotgun (WGS) entry which is preliminary data.</text>
</comment>
<evidence type="ECO:0000313" key="25">
    <source>
        <dbReference type="Proteomes" id="UP000030856"/>
    </source>
</evidence>
<dbReference type="PROSITE" id="PS51007">
    <property type="entry name" value="CYTC"/>
    <property type="match status" value="2"/>
</dbReference>
<feature type="binding site" description="covalent" evidence="21">
    <location>
        <position position="233"/>
    </location>
    <ligand>
        <name>heme c</name>
        <dbReference type="ChEBI" id="CHEBI:61717"/>
        <label>2</label>
    </ligand>
</feature>
<evidence type="ECO:0000256" key="2">
    <source>
        <dbReference type="ARBA" id="ARBA00004673"/>
    </source>
</evidence>
<keyword evidence="9 22" id="KW-0812">Transmembrane</keyword>
<evidence type="ECO:0000256" key="16">
    <source>
        <dbReference type="ARBA" id="ARBA00023004"/>
    </source>
</evidence>
<feature type="binding site" description="axial binding residue" evidence="20">
    <location>
        <position position="144"/>
    </location>
    <ligand>
        <name>heme c</name>
        <dbReference type="ChEBI" id="CHEBI:61717"/>
        <label>1</label>
    </ligand>
    <ligandPart>
        <name>Fe</name>
        <dbReference type="ChEBI" id="CHEBI:18248"/>
    </ligandPart>
</feature>
<comment type="subcellular location">
    <subcellularLocation>
        <location evidence="1 19">Cell inner membrane</location>
    </subcellularLocation>
</comment>
<dbReference type="OrthoDB" id="9811281at2"/>
<proteinExistence type="inferred from homology"/>
<evidence type="ECO:0000256" key="13">
    <source>
        <dbReference type="ARBA" id="ARBA00022982"/>
    </source>
</evidence>
<evidence type="ECO:0000256" key="10">
    <source>
        <dbReference type="ARBA" id="ARBA00022723"/>
    </source>
</evidence>
<feature type="binding site" description="covalent" evidence="21">
    <location>
        <position position="236"/>
    </location>
    <ligand>
        <name>heme c</name>
        <dbReference type="ChEBI" id="CHEBI:61717"/>
        <label>2</label>
    </ligand>
</feature>
<accession>A0A0B0H866</accession>
<dbReference type="GO" id="GO:0016491">
    <property type="term" value="F:oxidoreductase activity"/>
    <property type="evidence" value="ECO:0007669"/>
    <property type="project" value="UniProtKB-KW"/>
</dbReference>
<dbReference type="GO" id="GO:0006119">
    <property type="term" value="P:oxidative phosphorylation"/>
    <property type="evidence" value="ECO:0007669"/>
    <property type="project" value="UniProtKB-UniPathway"/>
</dbReference>
<keyword evidence="10 19" id="KW-0479">Metal-binding</keyword>
<sequence length="313" mass="34286">MSDNNTQQQGKAVQTTGHAWDGDLQEFNNPLPRWWIWTFYATIIFSLGYWIIYPTWPYANTFTKGVGNTITFQNSAGEEVTTHWNTRSLLIEDMQTGEEALKQKAYLEKVNAASYEEILSDPDMMAFANSMAKVVFADNCAACHGPGGDLPEQAFGLYPNVADDAWLWGGTTTEIEQTITHGRNGFMPAFGKSLNDEKLEQLANYVLGLSGHSVETDKAAAGQKIFQGQEGGCYYCHGTDGTGLKSQGAANLTDAVWTVANVPGAVKEEGKVAAVKSVIKNGITRQMPQWKSRLGVEQIKLLTLYVHELGGGE</sequence>
<evidence type="ECO:0000256" key="22">
    <source>
        <dbReference type="SAM" id="Phobius"/>
    </source>
</evidence>
<protein>
    <recommendedName>
        <fullName evidence="19">Cbb3-type cytochrome c oxidase subunit</fullName>
    </recommendedName>
</protein>
<keyword evidence="14 22" id="KW-1133">Transmembrane helix</keyword>